<gene>
    <name evidence="1" type="ORF">SAMN05443572_10670</name>
</gene>
<keyword evidence="2" id="KW-1185">Reference proteome</keyword>
<sequence>MLVLAVSVGRFTGLRLRDAVSVEPVGSRRST</sequence>
<dbReference type="Proteomes" id="UP000183760">
    <property type="component" value="Unassembled WGS sequence"/>
</dbReference>
<protein>
    <submittedName>
        <fullName evidence="1">Uncharacterized protein</fullName>
    </submittedName>
</protein>
<organism evidence="1 2">
    <name type="scientific">Myxococcus fulvus</name>
    <dbReference type="NCBI Taxonomy" id="33"/>
    <lineage>
        <taxon>Bacteria</taxon>
        <taxon>Pseudomonadati</taxon>
        <taxon>Myxococcota</taxon>
        <taxon>Myxococcia</taxon>
        <taxon>Myxococcales</taxon>
        <taxon>Cystobacterineae</taxon>
        <taxon>Myxococcaceae</taxon>
        <taxon>Myxococcus</taxon>
    </lineage>
</organism>
<dbReference type="EMBL" id="FOIB01000006">
    <property type="protein sequence ID" value="SEU19902.1"/>
    <property type="molecule type" value="Genomic_DNA"/>
</dbReference>
<name>A0ABY1CMG8_MYXFU</name>
<reference evidence="1 2" key="1">
    <citation type="submission" date="2016-10" db="EMBL/GenBank/DDBJ databases">
        <authorList>
            <person name="Varghese N."/>
            <person name="Submissions S."/>
        </authorList>
    </citation>
    <scope>NUCLEOTIDE SEQUENCE [LARGE SCALE GENOMIC DNA]</scope>
    <source>
        <strain evidence="1 2">DSM 16525</strain>
    </source>
</reference>
<proteinExistence type="predicted"/>
<accession>A0ABY1CMG8</accession>
<evidence type="ECO:0000313" key="1">
    <source>
        <dbReference type="EMBL" id="SEU19902.1"/>
    </source>
</evidence>
<evidence type="ECO:0000313" key="2">
    <source>
        <dbReference type="Proteomes" id="UP000183760"/>
    </source>
</evidence>
<comment type="caution">
    <text evidence="1">The sequence shown here is derived from an EMBL/GenBank/DDBJ whole genome shotgun (WGS) entry which is preliminary data.</text>
</comment>